<sequence>MTVALIIVVCVLAVVIFVLVGALVELFEQIKQIRSYLDLEDKVESIDLGVVQGIVPSTVGLPAALDRADDALVLFLSNKCETCHHLASTMQGGAVPPAVWVVVVPVSETAADFVDLFELRGERVLIDDEERIVKRIGLDLTPVAIIVENGRVARAQTVPTVRQFRAALPKVDRYKLRPKAAALPS</sequence>
<evidence type="ECO:0000256" key="1">
    <source>
        <dbReference type="SAM" id="Phobius"/>
    </source>
</evidence>
<accession>A0ABN2H5G8</accession>
<feature type="transmembrane region" description="Helical" evidence="1">
    <location>
        <begin position="6"/>
        <end position="27"/>
    </location>
</feature>
<keyword evidence="1" id="KW-1133">Transmembrane helix</keyword>
<name>A0ABN2H5G8_9ACTN</name>
<keyword evidence="3" id="KW-1185">Reference proteome</keyword>
<proteinExistence type="predicted"/>
<reference evidence="2 3" key="1">
    <citation type="journal article" date="2019" name="Int. J. Syst. Evol. Microbiol.">
        <title>The Global Catalogue of Microorganisms (GCM) 10K type strain sequencing project: providing services to taxonomists for standard genome sequencing and annotation.</title>
        <authorList>
            <consortium name="The Broad Institute Genomics Platform"/>
            <consortium name="The Broad Institute Genome Sequencing Center for Infectious Disease"/>
            <person name="Wu L."/>
            <person name="Ma J."/>
        </authorList>
    </citation>
    <scope>NUCLEOTIDE SEQUENCE [LARGE SCALE GENOMIC DNA]</scope>
    <source>
        <strain evidence="2 3">JCM 14718</strain>
    </source>
</reference>
<protein>
    <recommendedName>
        <fullName evidence="4">Thioredoxin domain-containing protein</fullName>
    </recommendedName>
</protein>
<evidence type="ECO:0008006" key="4">
    <source>
        <dbReference type="Google" id="ProtNLM"/>
    </source>
</evidence>
<dbReference type="RefSeq" id="WP_344311268.1">
    <property type="nucleotide sequence ID" value="NZ_BAAANY010000010.1"/>
</dbReference>
<keyword evidence="1" id="KW-0812">Transmembrane</keyword>
<keyword evidence="1" id="KW-0472">Membrane</keyword>
<organism evidence="2 3">
    <name type="scientific">Fodinicola feengrottensis</name>
    <dbReference type="NCBI Taxonomy" id="435914"/>
    <lineage>
        <taxon>Bacteria</taxon>
        <taxon>Bacillati</taxon>
        <taxon>Actinomycetota</taxon>
        <taxon>Actinomycetes</taxon>
        <taxon>Mycobacteriales</taxon>
        <taxon>Fodinicola</taxon>
    </lineage>
</organism>
<gene>
    <name evidence="2" type="ORF">GCM10009765_34370</name>
</gene>
<evidence type="ECO:0000313" key="2">
    <source>
        <dbReference type="EMBL" id="GAA1682288.1"/>
    </source>
</evidence>
<comment type="caution">
    <text evidence="2">The sequence shown here is derived from an EMBL/GenBank/DDBJ whole genome shotgun (WGS) entry which is preliminary data.</text>
</comment>
<dbReference type="EMBL" id="BAAANY010000010">
    <property type="protein sequence ID" value="GAA1682288.1"/>
    <property type="molecule type" value="Genomic_DNA"/>
</dbReference>
<dbReference type="Proteomes" id="UP001500618">
    <property type="component" value="Unassembled WGS sequence"/>
</dbReference>
<evidence type="ECO:0000313" key="3">
    <source>
        <dbReference type="Proteomes" id="UP001500618"/>
    </source>
</evidence>